<keyword evidence="2" id="KW-0677">Repeat</keyword>
<dbReference type="OMA" id="WSICNAS"/>
<dbReference type="SUPFAM" id="SSF52058">
    <property type="entry name" value="L domain-like"/>
    <property type="match status" value="1"/>
</dbReference>
<comment type="caution">
    <text evidence="3">The sequence shown here is derived from an EMBL/GenBank/DDBJ whole genome shotgun (WGS) entry which is preliminary data.</text>
</comment>
<dbReference type="InterPro" id="IPR001611">
    <property type="entry name" value="Leu-rich_rpt"/>
</dbReference>
<proteinExistence type="predicted"/>
<dbReference type="Proteomes" id="UP000655225">
    <property type="component" value="Unassembled WGS sequence"/>
</dbReference>
<dbReference type="InterPro" id="IPR051824">
    <property type="entry name" value="LRR_Rcpt-Like_S/T_Kinase"/>
</dbReference>
<dbReference type="FunFam" id="3.80.10.10:FF:000383">
    <property type="entry name" value="Leucine-rich repeat receptor protein kinase EMS1"/>
    <property type="match status" value="1"/>
</dbReference>
<dbReference type="EMBL" id="JABCRI010000002">
    <property type="protein sequence ID" value="KAF8410820.1"/>
    <property type="molecule type" value="Genomic_DNA"/>
</dbReference>
<dbReference type="PANTHER" id="PTHR48006:SF34">
    <property type="entry name" value="OS08G0203700 PROTEIN"/>
    <property type="match status" value="1"/>
</dbReference>
<dbReference type="Pfam" id="PF00560">
    <property type="entry name" value="LRR_1"/>
    <property type="match status" value="4"/>
</dbReference>
<sequence length="232" mass="26117">MKPMRYYSSQSCSDYFNSRISCDCSYQNYTVCHVTFMVLYNNQLTGSIPDELRSLTFLTYLCVYRPPPLFPSNIHLLRFLMEFCPITRDLSDNYLNGPIPESLGTLHSLVLLDLHDNFLNGSIPAALGELSSLQYLYMGQNQLSGEIPDELGKISTLKFLGLSVNRLSGDLPSGLGNLNNLERLRLSSNNFTGKLPPSFAKLTSLKVFTIRGNNMSGQIPSFIQNWTYLTNL</sequence>
<protein>
    <submittedName>
        <fullName evidence="3">Uncharacterized protein</fullName>
    </submittedName>
</protein>
<evidence type="ECO:0000256" key="2">
    <source>
        <dbReference type="ARBA" id="ARBA00022737"/>
    </source>
</evidence>
<accession>A0A834ZSD2</accession>
<gene>
    <name evidence="3" type="ORF">HHK36_003357</name>
</gene>
<dbReference type="Pfam" id="PF13855">
    <property type="entry name" value="LRR_8"/>
    <property type="match status" value="1"/>
</dbReference>
<evidence type="ECO:0000313" key="3">
    <source>
        <dbReference type="EMBL" id="KAF8410820.1"/>
    </source>
</evidence>
<dbReference type="PANTHER" id="PTHR48006">
    <property type="entry name" value="LEUCINE-RICH REPEAT-CONTAINING PROTEIN DDB_G0281931-RELATED"/>
    <property type="match status" value="1"/>
</dbReference>
<organism evidence="3 4">
    <name type="scientific">Tetracentron sinense</name>
    <name type="common">Spur-leaf</name>
    <dbReference type="NCBI Taxonomy" id="13715"/>
    <lineage>
        <taxon>Eukaryota</taxon>
        <taxon>Viridiplantae</taxon>
        <taxon>Streptophyta</taxon>
        <taxon>Embryophyta</taxon>
        <taxon>Tracheophyta</taxon>
        <taxon>Spermatophyta</taxon>
        <taxon>Magnoliopsida</taxon>
        <taxon>Trochodendrales</taxon>
        <taxon>Trochodendraceae</taxon>
        <taxon>Tetracentron</taxon>
    </lineage>
</organism>
<dbReference type="AlphaFoldDB" id="A0A834ZSD2"/>
<reference evidence="3 4" key="1">
    <citation type="submission" date="2020-04" db="EMBL/GenBank/DDBJ databases">
        <title>Plant Genome Project.</title>
        <authorList>
            <person name="Zhang R.-G."/>
        </authorList>
    </citation>
    <scope>NUCLEOTIDE SEQUENCE [LARGE SCALE GENOMIC DNA]</scope>
    <source>
        <strain evidence="3">YNK0</strain>
        <tissue evidence="3">Leaf</tissue>
    </source>
</reference>
<dbReference type="InterPro" id="IPR032675">
    <property type="entry name" value="LRR_dom_sf"/>
</dbReference>
<keyword evidence="1" id="KW-0433">Leucine-rich repeat</keyword>
<evidence type="ECO:0000313" key="4">
    <source>
        <dbReference type="Proteomes" id="UP000655225"/>
    </source>
</evidence>
<dbReference type="OrthoDB" id="2105857at2759"/>
<keyword evidence="4" id="KW-1185">Reference proteome</keyword>
<name>A0A834ZSD2_TETSI</name>
<evidence type="ECO:0000256" key="1">
    <source>
        <dbReference type="ARBA" id="ARBA00022614"/>
    </source>
</evidence>
<dbReference type="Gene3D" id="3.80.10.10">
    <property type="entry name" value="Ribonuclease Inhibitor"/>
    <property type="match status" value="2"/>
</dbReference>